<comment type="caution">
    <text evidence="3">The sequence shown here is derived from an EMBL/GenBank/DDBJ whole genome shotgun (WGS) entry which is preliminary data.</text>
</comment>
<evidence type="ECO:0000256" key="1">
    <source>
        <dbReference type="SAM" id="MobiDB-lite"/>
    </source>
</evidence>
<accession>A0AA36GSK2</accession>
<evidence type="ECO:0000313" key="4">
    <source>
        <dbReference type="Proteomes" id="UP001176961"/>
    </source>
</evidence>
<protein>
    <submittedName>
        <fullName evidence="3">Uncharacterized protein</fullName>
    </submittedName>
</protein>
<sequence length="236" mass="25573">MDKKQEESVPEESAPKSSAENSEMGSSIPSVVPDLREGLESAHLREPPARGSSDIVSSMENPLVGTAESLQKCGTSSMERSLAGTAESAQKSGTSKESVTSKPEKSGLSMESTSVAGTKSEVSEPAKGTEPSKSPGFSEVSVEIPTEEKGIEKSEEAEKEEEVDFEKERKSTQKFMVFKILQIVLAATMTLQVLTISGYFVFVLFFYVVIAVEETPEMTISHISSRKSVENNFMRV</sequence>
<feature type="compositionally biased region" description="Basic and acidic residues" evidence="1">
    <location>
        <begin position="146"/>
        <end position="156"/>
    </location>
</feature>
<evidence type="ECO:0000256" key="2">
    <source>
        <dbReference type="SAM" id="Phobius"/>
    </source>
</evidence>
<proteinExistence type="predicted"/>
<keyword evidence="2" id="KW-1133">Transmembrane helix</keyword>
<dbReference type="Proteomes" id="UP001176961">
    <property type="component" value="Unassembled WGS sequence"/>
</dbReference>
<feature type="compositionally biased region" description="Basic and acidic residues" evidence="1">
    <location>
        <begin position="34"/>
        <end position="48"/>
    </location>
</feature>
<feature type="region of interest" description="Disordered" evidence="1">
    <location>
        <begin position="1"/>
        <end position="166"/>
    </location>
</feature>
<feature type="compositionally biased region" description="Polar residues" evidence="1">
    <location>
        <begin position="68"/>
        <end position="79"/>
    </location>
</feature>
<feature type="compositionally biased region" description="Polar residues" evidence="1">
    <location>
        <begin position="15"/>
        <end position="29"/>
    </location>
</feature>
<feature type="transmembrane region" description="Helical" evidence="2">
    <location>
        <begin position="177"/>
        <end position="210"/>
    </location>
</feature>
<reference evidence="3" key="1">
    <citation type="submission" date="2023-07" db="EMBL/GenBank/DDBJ databases">
        <authorList>
            <consortium name="CYATHOMIX"/>
        </authorList>
    </citation>
    <scope>NUCLEOTIDE SEQUENCE</scope>
    <source>
        <strain evidence="3">N/A</strain>
    </source>
</reference>
<dbReference type="AlphaFoldDB" id="A0AA36GSK2"/>
<name>A0AA36GSK2_CYLNA</name>
<dbReference type="EMBL" id="CATQJL010000223">
    <property type="protein sequence ID" value="CAJ0597368.1"/>
    <property type="molecule type" value="Genomic_DNA"/>
</dbReference>
<feature type="compositionally biased region" description="Polar residues" evidence="1">
    <location>
        <begin position="87"/>
        <end position="101"/>
    </location>
</feature>
<evidence type="ECO:0000313" key="3">
    <source>
        <dbReference type="EMBL" id="CAJ0597368.1"/>
    </source>
</evidence>
<organism evidence="3 4">
    <name type="scientific">Cylicocyclus nassatus</name>
    <name type="common">Nematode worm</name>
    <dbReference type="NCBI Taxonomy" id="53992"/>
    <lineage>
        <taxon>Eukaryota</taxon>
        <taxon>Metazoa</taxon>
        <taxon>Ecdysozoa</taxon>
        <taxon>Nematoda</taxon>
        <taxon>Chromadorea</taxon>
        <taxon>Rhabditida</taxon>
        <taxon>Rhabditina</taxon>
        <taxon>Rhabditomorpha</taxon>
        <taxon>Strongyloidea</taxon>
        <taxon>Strongylidae</taxon>
        <taxon>Cylicocyclus</taxon>
    </lineage>
</organism>
<keyword evidence="4" id="KW-1185">Reference proteome</keyword>
<keyword evidence="2" id="KW-0472">Membrane</keyword>
<keyword evidence="2" id="KW-0812">Transmembrane</keyword>
<gene>
    <name evidence="3" type="ORF">CYNAS_LOCUS9351</name>
</gene>